<dbReference type="AlphaFoldDB" id="A0A0E9S346"/>
<sequence length="46" mass="5118">MLWCGMGKHRPLVARSLLQGLHCLGISELYNVKFRSDTGGITESKN</sequence>
<evidence type="ECO:0000313" key="1">
    <source>
        <dbReference type="EMBL" id="JAH34938.1"/>
    </source>
</evidence>
<dbReference type="EMBL" id="GBXM01073639">
    <property type="protein sequence ID" value="JAH34938.1"/>
    <property type="molecule type" value="Transcribed_RNA"/>
</dbReference>
<reference evidence="1" key="2">
    <citation type="journal article" date="2015" name="Fish Shellfish Immunol.">
        <title>Early steps in the European eel (Anguilla anguilla)-Vibrio vulnificus interaction in the gills: Role of the RtxA13 toxin.</title>
        <authorList>
            <person name="Callol A."/>
            <person name="Pajuelo D."/>
            <person name="Ebbesson L."/>
            <person name="Teles M."/>
            <person name="MacKenzie S."/>
            <person name="Amaro C."/>
        </authorList>
    </citation>
    <scope>NUCLEOTIDE SEQUENCE</scope>
</reference>
<organism evidence="1">
    <name type="scientific">Anguilla anguilla</name>
    <name type="common">European freshwater eel</name>
    <name type="synonym">Muraena anguilla</name>
    <dbReference type="NCBI Taxonomy" id="7936"/>
    <lineage>
        <taxon>Eukaryota</taxon>
        <taxon>Metazoa</taxon>
        <taxon>Chordata</taxon>
        <taxon>Craniata</taxon>
        <taxon>Vertebrata</taxon>
        <taxon>Euteleostomi</taxon>
        <taxon>Actinopterygii</taxon>
        <taxon>Neopterygii</taxon>
        <taxon>Teleostei</taxon>
        <taxon>Anguilliformes</taxon>
        <taxon>Anguillidae</taxon>
        <taxon>Anguilla</taxon>
    </lineage>
</organism>
<proteinExistence type="predicted"/>
<name>A0A0E9S346_ANGAN</name>
<protein>
    <submittedName>
        <fullName evidence="1">Uncharacterized protein</fullName>
    </submittedName>
</protein>
<reference evidence="1" key="1">
    <citation type="submission" date="2014-11" db="EMBL/GenBank/DDBJ databases">
        <authorList>
            <person name="Amaro Gonzalez C."/>
        </authorList>
    </citation>
    <scope>NUCLEOTIDE SEQUENCE</scope>
</reference>
<accession>A0A0E9S346</accession>